<proteinExistence type="predicted"/>
<dbReference type="VEuPathDB" id="FungiDB:PPTG_10179"/>
<name>W2NJ33_PHYNI</name>
<protein>
    <submittedName>
        <fullName evidence="1">Uncharacterized protein</fullName>
    </submittedName>
</protein>
<dbReference type="Proteomes" id="UP000054532">
    <property type="component" value="Unassembled WGS sequence"/>
</dbReference>
<sequence>MAKTRDCIYESSPTMRRLQRGVRRPQCGLTSAESSVRNQPSVIFKVIVTNANWTQGHAHLNAVLRCLYAFCQLGLSRKELAHVFIIGNWIRVFESTGTFERAQTNGSKTFTVEH</sequence>
<dbReference type="AlphaFoldDB" id="W2NJ33"/>
<dbReference type="EMBL" id="KI692328">
    <property type="protein sequence ID" value="ETM48550.1"/>
    <property type="molecule type" value="Genomic_DNA"/>
</dbReference>
<organism evidence="1">
    <name type="scientific">Phytophthora nicotianae</name>
    <name type="common">Potato buckeye rot agent</name>
    <name type="synonym">Phytophthora parasitica</name>
    <dbReference type="NCBI Taxonomy" id="4792"/>
    <lineage>
        <taxon>Eukaryota</taxon>
        <taxon>Sar</taxon>
        <taxon>Stramenopiles</taxon>
        <taxon>Oomycota</taxon>
        <taxon>Peronosporomycetes</taxon>
        <taxon>Peronosporales</taxon>
        <taxon>Peronosporaceae</taxon>
        <taxon>Phytophthora</taxon>
    </lineage>
</organism>
<gene>
    <name evidence="1" type="ORF">L914_06921</name>
</gene>
<accession>W2NJ33</accession>
<evidence type="ECO:0000313" key="1">
    <source>
        <dbReference type="EMBL" id="ETM48550.1"/>
    </source>
</evidence>
<reference evidence="1" key="1">
    <citation type="submission" date="2013-11" db="EMBL/GenBank/DDBJ databases">
        <title>The Genome Sequence of Phytophthora parasitica IAC_01/95.</title>
        <authorList>
            <consortium name="The Broad Institute Genomics Platform"/>
            <person name="Russ C."/>
            <person name="Tyler B."/>
            <person name="Panabieres F."/>
            <person name="Shan W."/>
            <person name="Tripathy S."/>
            <person name="Grunwald N."/>
            <person name="Machado M."/>
            <person name="Johnson C.S."/>
            <person name="Arredondo F."/>
            <person name="Hong C."/>
            <person name="Coffey M."/>
            <person name="Young S.K."/>
            <person name="Zeng Q."/>
            <person name="Gargeya S."/>
            <person name="Fitzgerald M."/>
            <person name="Abouelleil A."/>
            <person name="Alvarado L."/>
            <person name="Chapman S.B."/>
            <person name="Gainer-Dewar J."/>
            <person name="Goldberg J."/>
            <person name="Griggs A."/>
            <person name="Gujja S."/>
            <person name="Hansen M."/>
            <person name="Howarth C."/>
            <person name="Imamovic A."/>
            <person name="Ireland A."/>
            <person name="Larimer J."/>
            <person name="McCowan C."/>
            <person name="Murphy C."/>
            <person name="Pearson M."/>
            <person name="Poon T.W."/>
            <person name="Priest M."/>
            <person name="Roberts A."/>
            <person name="Saif S."/>
            <person name="Shea T."/>
            <person name="Sykes S."/>
            <person name="Wortman J."/>
            <person name="Nusbaum C."/>
            <person name="Birren B."/>
        </authorList>
    </citation>
    <scope>NUCLEOTIDE SEQUENCE [LARGE SCALE GENOMIC DNA]</scope>
    <source>
        <strain evidence="1">IAC_01/95</strain>
    </source>
</reference>